<dbReference type="OrthoDB" id="6194626at2"/>
<evidence type="ECO:0000313" key="1">
    <source>
        <dbReference type="EMBL" id="ABC32410.1"/>
    </source>
</evidence>
<sequence>MQTATPAPPSPGMRKLNLAGWTATSFLRLMAALLTLLGLAACAHQPTPSKPGLTTPGVHPITPTQEQFWWRACFRMPFNDNGDPNWNMDLLLADQVVAPVLAQHAGALPLWRFHRRAAPDAAGHQFSLLFYTDPNTAGRVFKGLESSPIVAQLLQSGDLNQLVVKCGYRDPTSDLQATSDPNWEPHLQKTWPYFIMGVSAHWLALIQSFGEDIPTQSDDTASLLERYGQIRQKVSGVWQGQGQHAYLHHLSALFGYEPMLIQKFIQF</sequence>
<dbReference type="HOGENOM" id="CLU_1085609_0_0_6"/>
<dbReference type="EMBL" id="CP000155">
    <property type="protein sequence ID" value="ABC32410.1"/>
    <property type="molecule type" value="Genomic_DNA"/>
</dbReference>
<protein>
    <submittedName>
        <fullName evidence="1">Uncharacterized protein</fullName>
    </submittedName>
</protein>
<reference evidence="1 2" key="1">
    <citation type="journal article" date="2005" name="Nucleic Acids Res.">
        <title>Genomic blueprint of Hahella chejuensis, a marine microbe producing an algicidal agent.</title>
        <authorList>
            <person name="Jeong H."/>
            <person name="Yim J.H."/>
            <person name="Lee C."/>
            <person name="Choi S.-H."/>
            <person name="Park Y.K."/>
            <person name="Yoon S.H."/>
            <person name="Hur C.-G."/>
            <person name="Kang H.-Y."/>
            <person name="Kim D."/>
            <person name="Lee H.H."/>
            <person name="Park K.H."/>
            <person name="Park S.-H."/>
            <person name="Park H.-S."/>
            <person name="Lee H.K."/>
            <person name="Oh T.K."/>
            <person name="Kim J.F."/>
        </authorList>
    </citation>
    <scope>NUCLEOTIDE SEQUENCE [LARGE SCALE GENOMIC DNA]</scope>
    <source>
        <strain evidence="1 2">KCTC 2396</strain>
    </source>
</reference>
<dbReference type="STRING" id="349521.HCH_05759"/>
<keyword evidence="2" id="KW-1185">Reference proteome</keyword>
<dbReference type="AlphaFoldDB" id="Q2SAB4"/>
<name>Q2SAB4_HAHCH</name>
<dbReference type="KEGG" id="hch:HCH_05759"/>
<dbReference type="RefSeq" id="WP_011399469.1">
    <property type="nucleotide sequence ID" value="NC_007645.1"/>
</dbReference>
<dbReference type="eggNOG" id="ENOG5032R7C">
    <property type="taxonomic scope" value="Bacteria"/>
</dbReference>
<organism evidence="1 2">
    <name type="scientific">Hahella chejuensis (strain KCTC 2396)</name>
    <dbReference type="NCBI Taxonomy" id="349521"/>
    <lineage>
        <taxon>Bacteria</taxon>
        <taxon>Pseudomonadati</taxon>
        <taxon>Pseudomonadota</taxon>
        <taxon>Gammaproteobacteria</taxon>
        <taxon>Oceanospirillales</taxon>
        <taxon>Hahellaceae</taxon>
        <taxon>Hahella</taxon>
    </lineage>
</organism>
<proteinExistence type="predicted"/>
<dbReference type="Proteomes" id="UP000000238">
    <property type="component" value="Chromosome"/>
</dbReference>
<accession>Q2SAB4</accession>
<evidence type="ECO:0000313" key="2">
    <source>
        <dbReference type="Proteomes" id="UP000000238"/>
    </source>
</evidence>
<gene>
    <name evidence="1" type="ordered locus">HCH_05759</name>
</gene>